<dbReference type="GO" id="GO:0016757">
    <property type="term" value="F:glycosyltransferase activity"/>
    <property type="evidence" value="ECO:0007669"/>
    <property type="project" value="UniProtKB-KW"/>
</dbReference>
<keyword evidence="2" id="KW-0808">Transferase</keyword>
<dbReference type="Gene3D" id="3.40.50.2000">
    <property type="entry name" value="Glycogen Phosphorylase B"/>
    <property type="match status" value="2"/>
</dbReference>
<feature type="compositionally biased region" description="Basic residues" evidence="3">
    <location>
        <begin position="420"/>
        <end position="435"/>
    </location>
</feature>
<feature type="region of interest" description="Disordered" evidence="3">
    <location>
        <begin position="420"/>
        <end position="447"/>
    </location>
</feature>
<evidence type="ECO:0000313" key="7">
    <source>
        <dbReference type="Proteomes" id="UP000655443"/>
    </source>
</evidence>
<evidence type="ECO:0000313" key="6">
    <source>
        <dbReference type="EMBL" id="GHE08175.1"/>
    </source>
</evidence>
<feature type="domain" description="Glycosyl transferase family 1" evidence="4">
    <location>
        <begin position="249"/>
        <end position="397"/>
    </location>
</feature>
<dbReference type="AlphaFoldDB" id="A0A918YLV6"/>
<reference evidence="6" key="1">
    <citation type="journal article" date="2014" name="Int. J. Syst. Evol. Microbiol.">
        <title>Complete genome sequence of Corynebacterium casei LMG S-19264T (=DSM 44701T), isolated from a smear-ripened cheese.</title>
        <authorList>
            <consortium name="US DOE Joint Genome Institute (JGI-PGF)"/>
            <person name="Walter F."/>
            <person name="Albersmeier A."/>
            <person name="Kalinowski J."/>
            <person name="Ruckert C."/>
        </authorList>
    </citation>
    <scope>NUCLEOTIDE SEQUENCE</scope>
    <source>
        <strain evidence="6">JCM 4714</strain>
    </source>
</reference>
<evidence type="ECO:0000259" key="4">
    <source>
        <dbReference type="Pfam" id="PF00534"/>
    </source>
</evidence>
<dbReference type="InterPro" id="IPR001296">
    <property type="entry name" value="Glyco_trans_1"/>
</dbReference>
<name>A0A918YLV6_9ACTN</name>
<sequence length="447" mass="49325">MSRTIVNEVGSESGTASRKLHIVLVSFACDPTRGSEPAIGWGWAESLAKRGHTVDVLTHPEYDNERNIKQRVAELGALGERIRVHVVPLPRAPSWTGLLPGCLSDMAKEVKSYDGWQREALAYARGRGLGRADLVHHVSYGSLQGGSALRRPGPPLVFGPVGGGQTAPRSHRRFMGTAYWQEALRTLVWVRCLSRRPSCRRALRKAAVVLTTNRDTERLARRLSRTTTHLMLADGIQESLIREPAETRPARPDRPPTVLWVGRLHPRKTPELAVRAIAHLRVEFPDARLVILGDGPLRQPLERLARRLGVGESVEFRGLLPRAQVFQACDDADAFLMTRLRDSSSTQTLEAWARGLPVVHLGHHGISDFSAPGGAVSVPLGSPADLPQRIAWALSGVLKEQQTRHCMERGTVVGAEAHIHGKSGNHRKALSRHPVHREMTPRNDAER</sequence>
<evidence type="ECO:0000259" key="5">
    <source>
        <dbReference type="Pfam" id="PF13579"/>
    </source>
</evidence>
<dbReference type="Pfam" id="PF13579">
    <property type="entry name" value="Glyco_trans_4_4"/>
    <property type="match status" value="1"/>
</dbReference>
<proteinExistence type="predicted"/>
<gene>
    <name evidence="6" type="ORF">GCM10010339_55520</name>
</gene>
<evidence type="ECO:0000256" key="1">
    <source>
        <dbReference type="ARBA" id="ARBA00022676"/>
    </source>
</evidence>
<dbReference type="PANTHER" id="PTHR45947">
    <property type="entry name" value="SULFOQUINOVOSYL TRANSFERASE SQD2"/>
    <property type="match status" value="1"/>
</dbReference>
<accession>A0A918YLV6</accession>
<dbReference type="PANTHER" id="PTHR45947:SF3">
    <property type="entry name" value="SULFOQUINOVOSYL TRANSFERASE SQD2"/>
    <property type="match status" value="1"/>
</dbReference>
<dbReference type="GO" id="GO:1901137">
    <property type="term" value="P:carbohydrate derivative biosynthetic process"/>
    <property type="evidence" value="ECO:0007669"/>
    <property type="project" value="UniProtKB-ARBA"/>
</dbReference>
<dbReference type="InterPro" id="IPR050194">
    <property type="entry name" value="Glycosyltransferase_grp1"/>
</dbReference>
<protein>
    <recommendedName>
        <fullName evidence="8">Glycosyltransferase</fullName>
    </recommendedName>
</protein>
<feature type="compositionally biased region" description="Basic and acidic residues" evidence="3">
    <location>
        <begin position="436"/>
        <end position="447"/>
    </location>
</feature>
<comment type="caution">
    <text evidence="6">The sequence shown here is derived from an EMBL/GenBank/DDBJ whole genome shotgun (WGS) entry which is preliminary data.</text>
</comment>
<dbReference type="InterPro" id="IPR028098">
    <property type="entry name" value="Glyco_trans_4-like_N"/>
</dbReference>
<evidence type="ECO:0000256" key="3">
    <source>
        <dbReference type="SAM" id="MobiDB-lite"/>
    </source>
</evidence>
<organism evidence="6 7">
    <name type="scientific">Streptomyces alanosinicus</name>
    <dbReference type="NCBI Taxonomy" id="68171"/>
    <lineage>
        <taxon>Bacteria</taxon>
        <taxon>Bacillati</taxon>
        <taxon>Actinomycetota</taxon>
        <taxon>Actinomycetes</taxon>
        <taxon>Kitasatosporales</taxon>
        <taxon>Streptomycetaceae</taxon>
        <taxon>Streptomyces</taxon>
    </lineage>
</organism>
<evidence type="ECO:0008006" key="8">
    <source>
        <dbReference type="Google" id="ProtNLM"/>
    </source>
</evidence>
<dbReference type="Pfam" id="PF00534">
    <property type="entry name" value="Glycos_transf_1"/>
    <property type="match status" value="1"/>
</dbReference>
<evidence type="ECO:0000256" key="2">
    <source>
        <dbReference type="ARBA" id="ARBA00022679"/>
    </source>
</evidence>
<dbReference type="EMBL" id="BMVG01000016">
    <property type="protein sequence ID" value="GHE08175.1"/>
    <property type="molecule type" value="Genomic_DNA"/>
</dbReference>
<keyword evidence="1" id="KW-0328">Glycosyltransferase</keyword>
<keyword evidence="7" id="KW-1185">Reference proteome</keyword>
<dbReference type="SUPFAM" id="SSF53756">
    <property type="entry name" value="UDP-Glycosyltransferase/glycogen phosphorylase"/>
    <property type="match status" value="1"/>
</dbReference>
<feature type="domain" description="Glycosyltransferase subfamily 4-like N-terminal" evidence="5">
    <location>
        <begin position="43"/>
        <end position="224"/>
    </location>
</feature>
<reference evidence="6" key="2">
    <citation type="submission" date="2020-09" db="EMBL/GenBank/DDBJ databases">
        <authorList>
            <person name="Sun Q."/>
            <person name="Ohkuma M."/>
        </authorList>
    </citation>
    <scope>NUCLEOTIDE SEQUENCE</scope>
    <source>
        <strain evidence="6">JCM 4714</strain>
    </source>
</reference>
<dbReference type="Proteomes" id="UP000655443">
    <property type="component" value="Unassembled WGS sequence"/>
</dbReference>